<evidence type="ECO:0000313" key="1">
    <source>
        <dbReference type="EMBL" id="VDP02013.1"/>
    </source>
</evidence>
<dbReference type="Proteomes" id="UP000279833">
    <property type="component" value="Unassembled WGS sequence"/>
</dbReference>
<keyword evidence="2" id="KW-1185">Reference proteome</keyword>
<name>A0A183JU25_9TREM</name>
<gene>
    <name evidence="1" type="ORF">SCUD_LOCUS6215</name>
</gene>
<protein>
    <submittedName>
        <fullName evidence="3">Protein kinase domain-containing protein</fullName>
    </submittedName>
</protein>
<dbReference type="AlphaFoldDB" id="A0A183JU25"/>
<organism evidence="3">
    <name type="scientific">Schistosoma curassoni</name>
    <dbReference type="NCBI Taxonomy" id="6186"/>
    <lineage>
        <taxon>Eukaryota</taxon>
        <taxon>Metazoa</taxon>
        <taxon>Spiralia</taxon>
        <taxon>Lophotrochozoa</taxon>
        <taxon>Platyhelminthes</taxon>
        <taxon>Trematoda</taxon>
        <taxon>Digenea</taxon>
        <taxon>Strigeidida</taxon>
        <taxon>Schistosomatoidea</taxon>
        <taxon>Schistosomatidae</taxon>
        <taxon>Schistosoma</taxon>
    </lineage>
</organism>
<reference evidence="3" key="1">
    <citation type="submission" date="2016-06" db="UniProtKB">
        <authorList>
            <consortium name="WormBaseParasite"/>
        </authorList>
    </citation>
    <scope>IDENTIFICATION</scope>
</reference>
<evidence type="ECO:0000313" key="3">
    <source>
        <dbReference type="WBParaSite" id="SCUD_0000621501-mRNA-1"/>
    </source>
</evidence>
<proteinExistence type="predicted"/>
<dbReference type="WBParaSite" id="SCUD_0000621501-mRNA-1">
    <property type="protein sequence ID" value="SCUD_0000621501-mRNA-1"/>
    <property type="gene ID" value="SCUD_0000621501"/>
</dbReference>
<accession>A0A183JU25</accession>
<dbReference type="EMBL" id="UZAK01012794">
    <property type="protein sequence ID" value="VDP02013.1"/>
    <property type="molecule type" value="Genomic_DNA"/>
</dbReference>
<evidence type="ECO:0000313" key="2">
    <source>
        <dbReference type="Proteomes" id="UP000279833"/>
    </source>
</evidence>
<reference evidence="1 2" key="2">
    <citation type="submission" date="2018-11" db="EMBL/GenBank/DDBJ databases">
        <authorList>
            <consortium name="Pathogen Informatics"/>
        </authorList>
    </citation>
    <scope>NUCLEOTIDE SEQUENCE [LARGE SCALE GENOMIC DNA]</scope>
    <source>
        <strain evidence="1">Dakar</strain>
        <strain evidence="2">Dakar, Senegal</strain>
    </source>
</reference>
<sequence length="104" mass="12211">MNASYRYVSNQSDSNRYIQSHHYYYSQTINLNQPLPVVNGMFKDFDGTKNIEQELSLKYYESQVSAFYADSQDELFAVKWFDESDEGKRNSLQVKSVHLLLHSL</sequence>